<dbReference type="EMBL" id="CP011859">
    <property type="protein sequence ID" value="AQY21018.1"/>
    <property type="molecule type" value="Genomic_DNA"/>
</dbReference>
<sequence length="103" mass="12417">MKAYNTYIHILSLDSIFRLLTWQERLLLHYGISKRKEVKFTPKLQVISDWIAHARWEAPVMKYGQDRLLYFENENGNLQMIDTYIKNHSYIIDQINDLLDEDL</sequence>
<gene>
    <name evidence="1" type="ORF">AB406_0053</name>
</gene>
<accession>A0A161PBC0</accession>
<evidence type="ECO:0000313" key="2">
    <source>
        <dbReference type="Proteomes" id="UP000189883"/>
    </source>
</evidence>
<proteinExistence type="predicted"/>
<organism evidence="1 2">
    <name type="scientific">Riemerella anatipestifer</name>
    <name type="common">Moraxella anatipestifer</name>
    <dbReference type="NCBI Taxonomy" id="34085"/>
    <lineage>
        <taxon>Bacteria</taxon>
        <taxon>Pseudomonadati</taxon>
        <taxon>Bacteroidota</taxon>
        <taxon>Flavobacteriia</taxon>
        <taxon>Flavobacteriales</taxon>
        <taxon>Weeksellaceae</taxon>
        <taxon>Riemerella</taxon>
    </lineage>
</organism>
<evidence type="ECO:0000313" key="1">
    <source>
        <dbReference type="EMBL" id="AQY21018.1"/>
    </source>
</evidence>
<reference evidence="1 2" key="1">
    <citation type="submission" date="2015-06" db="EMBL/GenBank/DDBJ databases">
        <title>R. anatipestifer strain HXb2 is the most virulent strain so far, and the genome sequence would help us uncover the pathogenesis.</title>
        <authorList>
            <person name="Hu Q."/>
            <person name="Qi J."/>
            <person name="Bo H."/>
            <person name="Liu G."/>
            <person name="Tao M."/>
            <person name="Ding Y."/>
            <person name="Xue Y."/>
        </authorList>
    </citation>
    <scope>NUCLEOTIDE SEQUENCE [LARGE SCALE GENOMIC DNA]</scope>
    <source>
        <strain evidence="1 2">HXb2</strain>
    </source>
</reference>
<dbReference type="Proteomes" id="UP000189883">
    <property type="component" value="Chromosome"/>
</dbReference>
<protein>
    <submittedName>
        <fullName evidence="1">Uncharacterized protein</fullName>
    </submittedName>
</protein>
<dbReference type="AlphaFoldDB" id="A0A161PBC0"/>
<dbReference type="RefSeq" id="WP_041320990.1">
    <property type="nucleotide sequence ID" value="NZ_CP011859.1"/>
</dbReference>
<name>A0A161PBC0_RIEAN</name>